<evidence type="ECO:0000313" key="1">
    <source>
        <dbReference type="EMBL" id="RLV96982.1"/>
    </source>
</evidence>
<gene>
    <name evidence="1" type="ORF">DV515_00012239</name>
</gene>
<feature type="non-terminal residue" evidence="1">
    <location>
        <position position="127"/>
    </location>
</feature>
<reference evidence="1 2" key="1">
    <citation type="journal article" date="2018" name="Proc. R. Soc. B">
        <title>A non-coding region near Follistatin controls head colour polymorphism in the Gouldian finch.</title>
        <authorList>
            <person name="Toomey M.B."/>
            <person name="Marques C.I."/>
            <person name="Andrade P."/>
            <person name="Araujo P.M."/>
            <person name="Sabatino S."/>
            <person name="Gazda M.A."/>
            <person name="Afonso S."/>
            <person name="Lopes R.J."/>
            <person name="Corbo J.C."/>
            <person name="Carneiro M."/>
        </authorList>
    </citation>
    <scope>NUCLEOTIDE SEQUENCE [LARGE SCALE GENOMIC DNA]</scope>
    <source>
        <strain evidence="1">Red01</strain>
        <tissue evidence="1">Muscle</tissue>
    </source>
</reference>
<dbReference type="EMBL" id="QUSF01000065">
    <property type="protein sequence ID" value="RLV96982.1"/>
    <property type="molecule type" value="Genomic_DNA"/>
</dbReference>
<name>A0A3L8S451_CHLGU</name>
<proteinExistence type="predicted"/>
<keyword evidence="2" id="KW-1185">Reference proteome</keyword>
<accession>A0A3L8S451</accession>
<evidence type="ECO:0000313" key="2">
    <source>
        <dbReference type="Proteomes" id="UP000276834"/>
    </source>
</evidence>
<sequence length="127" mass="14085">LKNSENTGESKYNKFGATFLLLYQVFQQQLSSPGTTQNSTSPPDRVGRRRLMGAIGHCFGLYGNPAYQHLSMPRAVGRQWDGSMLWVPSGATRSHRGLVKMLRCLRGSASSLCAFSMVLFIQQRQGT</sequence>
<feature type="non-terminal residue" evidence="1">
    <location>
        <position position="1"/>
    </location>
</feature>
<protein>
    <submittedName>
        <fullName evidence="1">Uncharacterized protein</fullName>
    </submittedName>
</protein>
<dbReference type="Proteomes" id="UP000276834">
    <property type="component" value="Unassembled WGS sequence"/>
</dbReference>
<organism evidence="1 2">
    <name type="scientific">Chloebia gouldiae</name>
    <name type="common">Gouldian finch</name>
    <name type="synonym">Erythrura gouldiae</name>
    <dbReference type="NCBI Taxonomy" id="44316"/>
    <lineage>
        <taxon>Eukaryota</taxon>
        <taxon>Metazoa</taxon>
        <taxon>Chordata</taxon>
        <taxon>Craniata</taxon>
        <taxon>Vertebrata</taxon>
        <taxon>Euteleostomi</taxon>
        <taxon>Archelosauria</taxon>
        <taxon>Archosauria</taxon>
        <taxon>Dinosauria</taxon>
        <taxon>Saurischia</taxon>
        <taxon>Theropoda</taxon>
        <taxon>Coelurosauria</taxon>
        <taxon>Aves</taxon>
        <taxon>Neognathae</taxon>
        <taxon>Neoaves</taxon>
        <taxon>Telluraves</taxon>
        <taxon>Australaves</taxon>
        <taxon>Passeriformes</taxon>
        <taxon>Passeroidea</taxon>
        <taxon>Passeridae</taxon>
        <taxon>Chloebia</taxon>
    </lineage>
</organism>
<comment type="caution">
    <text evidence="1">The sequence shown here is derived from an EMBL/GenBank/DDBJ whole genome shotgun (WGS) entry which is preliminary data.</text>
</comment>
<dbReference type="AlphaFoldDB" id="A0A3L8S451"/>